<sequence length="123" mass="13930">QPMLPQRKSGHPRKTTQPTFHPQSPLALPPQFPYPPSHPLQLRHLAFLIPSRPITSNSQTGGFRWLMDNLTNNTLSELSSNGWKQNKLGSSLILTQTTSIADMLSVETMIEIRLCKEQSERQE</sequence>
<organism evidence="2 3">
    <name type="scientific">Paraglomus brasilianum</name>
    <dbReference type="NCBI Taxonomy" id="144538"/>
    <lineage>
        <taxon>Eukaryota</taxon>
        <taxon>Fungi</taxon>
        <taxon>Fungi incertae sedis</taxon>
        <taxon>Mucoromycota</taxon>
        <taxon>Glomeromycotina</taxon>
        <taxon>Glomeromycetes</taxon>
        <taxon>Paraglomerales</taxon>
        <taxon>Paraglomeraceae</taxon>
        <taxon>Paraglomus</taxon>
    </lineage>
</organism>
<dbReference type="Proteomes" id="UP000789739">
    <property type="component" value="Unassembled WGS sequence"/>
</dbReference>
<evidence type="ECO:0000256" key="1">
    <source>
        <dbReference type="SAM" id="MobiDB-lite"/>
    </source>
</evidence>
<proteinExistence type="predicted"/>
<accession>A0A9N9GYF8</accession>
<feature type="non-terminal residue" evidence="2">
    <location>
        <position position="1"/>
    </location>
</feature>
<keyword evidence="3" id="KW-1185">Reference proteome</keyword>
<evidence type="ECO:0000313" key="2">
    <source>
        <dbReference type="EMBL" id="CAG8634210.1"/>
    </source>
</evidence>
<comment type="caution">
    <text evidence="2">The sequence shown here is derived from an EMBL/GenBank/DDBJ whole genome shotgun (WGS) entry which is preliminary data.</text>
</comment>
<evidence type="ECO:0000313" key="3">
    <source>
        <dbReference type="Proteomes" id="UP000789739"/>
    </source>
</evidence>
<gene>
    <name evidence="2" type="ORF">PBRASI_LOCUS9415</name>
</gene>
<protein>
    <submittedName>
        <fullName evidence="2">4255_t:CDS:1</fullName>
    </submittedName>
</protein>
<dbReference type="AlphaFoldDB" id="A0A9N9GYF8"/>
<feature type="region of interest" description="Disordered" evidence="1">
    <location>
        <begin position="1"/>
        <end position="35"/>
    </location>
</feature>
<name>A0A9N9GYF8_9GLOM</name>
<reference evidence="2" key="1">
    <citation type="submission" date="2021-06" db="EMBL/GenBank/DDBJ databases">
        <authorList>
            <person name="Kallberg Y."/>
            <person name="Tangrot J."/>
            <person name="Rosling A."/>
        </authorList>
    </citation>
    <scope>NUCLEOTIDE SEQUENCE</scope>
    <source>
        <strain evidence="2">BR232B</strain>
    </source>
</reference>
<dbReference type="EMBL" id="CAJVPI010002043">
    <property type="protein sequence ID" value="CAG8634210.1"/>
    <property type="molecule type" value="Genomic_DNA"/>
</dbReference>